<accession>A0ACB9ULB4</accession>
<organism evidence="1 2">
    <name type="scientific">Ovis ammon polii x Ovis aries</name>
    <dbReference type="NCBI Taxonomy" id="2918886"/>
    <lineage>
        <taxon>Eukaryota</taxon>
        <taxon>Metazoa</taxon>
        <taxon>Chordata</taxon>
        <taxon>Craniata</taxon>
        <taxon>Vertebrata</taxon>
        <taxon>Euteleostomi</taxon>
        <taxon>Mammalia</taxon>
        <taxon>Eutheria</taxon>
        <taxon>Laurasiatheria</taxon>
        <taxon>Artiodactyla</taxon>
        <taxon>Ruminantia</taxon>
        <taxon>Pecora</taxon>
        <taxon>Bovidae</taxon>
        <taxon>Caprinae</taxon>
        <taxon>Ovis</taxon>
    </lineage>
</organism>
<gene>
    <name evidence="1" type="ORF">MJG53_012586</name>
</gene>
<comment type="caution">
    <text evidence="1">The sequence shown here is derived from an EMBL/GenBank/DDBJ whole genome shotgun (WGS) entry which is preliminary data.</text>
</comment>
<keyword evidence="2" id="KW-1185">Reference proteome</keyword>
<proteinExistence type="predicted"/>
<dbReference type="Proteomes" id="UP001057279">
    <property type="component" value="Linkage Group LG15"/>
</dbReference>
<reference evidence="1" key="1">
    <citation type="submission" date="2022-03" db="EMBL/GenBank/DDBJ databases">
        <title>Genomic analyses of argali, domestic sheep and their hybrids provide insights into chromosomal evolution, heterosis and genetic basis of agronomic traits.</title>
        <authorList>
            <person name="Li M."/>
        </authorList>
    </citation>
    <scope>NUCLEOTIDE SEQUENCE</scope>
    <source>
        <strain evidence="1">F1 hybrid</strain>
    </source>
</reference>
<name>A0ACB9ULB4_9CETA</name>
<evidence type="ECO:0000313" key="1">
    <source>
        <dbReference type="EMBL" id="KAI4572748.1"/>
    </source>
</evidence>
<protein>
    <submittedName>
        <fullName evidence="1">Uncharacterized protein</fullName>
    </submittedName>
</protein>
<dbReference type="EMBL" id="CM043040">
    <property type="protein sequence ID" value="KAI4572748.1"/>
    <property type="molecule type" value="Genomic_DNA"/>
</dbReference>
<sequence>MVAPSESCYDLQGSLQPDFSQKTGQFDMKSYQILFFDGVQNAVCFLAKHAIISLGKFHKSLSFLAYEVLHVQLHRDRRCLKTTRAERRCKVYAKIKAAVLVDLGWQRKEQVSIRILPVWGDYKRSEGPWVHTRSKAGLRKRIARRSCGSLAASGGLRAHSARSPERTCPVLASEKAGLPQGTASPGGERRVEQGWGRRSAGVALPAARLAAAASRAGAGWVMDGLPARVRAAGRAEDIHPFYEVCKDIESKSLKSLGYLNCSSYLDTG</sequence>
<evidence type="ECO:0000313" key="2">
    <source>
        <dbReference type="Proteomes" id="UP001057279"/>
    </source>
</evidence>